<accession>A0A1J1H0E7</accession>
<evidence type="ECO:0000313" key="3">
    <source>
        <dbReference type="Proteomes" id="UP000220797"/>
    </source>
</evidence>
<keyword evidence="3" id="KW-1185">Reference proteome</keyword>
<dbReference type="EMBL" id="CVMV01000117">
    <property type="protein sequence ID" value="CRG97923.1"/>
    <property type="molecule type" value="Genomic_DNA"/>
</dbReference>
<reference evidence="2" key="1">
    <citation type="submission" date="2015-04" db="EMBL/GenBank/DDBJ databases">
        <authorList>
            <consortium name="Pathogen Informatics"/>
        </authorList>
    </citation>
    <scope>NUCLEOTIDE SEQUENCE [LARGE SCALE GENOMIC DNA]</scope>
    <source>
        <strain evidence="2">8A</strain>
    </source>
</reference>
<evidence type="ECO:0000256" key="1">
    <source>
        <dbReference type="SAM" id="SignalP"/>
    </source>
</evidence>
<keyword evidence="1" id="KW-0732">Signal</keyword>
<organism evidence="2 3">
    <name type="scientific">Plasmodium gallinaceum</name>
    <dbReference type="NCBI Taxonomy" id="5849"/>
    <lineage>
        <taxon>Eukaryota</taxon>
        <taxon>Sar</taxon>
        <taxon>Alveolata</taxon>
        <taxon>Apicomplexa</taxon>
        <taxon>Aconoidasida</taxon>
        <taxon>Haemosporida</taxon>
        <taxon>Plasmodiidae</taxon>
        <taxon>Plasmodium</taxon>
        <taxon>Plasmodium (Haemamoeba)</taxon>
    </lineage>
</organism>
<dbReference type="OrthoDB" id="10462028at2759"/>
<dbReference type="GeneID" id="39728884"/>
<comment type="caution">
    <text evidence="2">The sequence shown here is derived from an EMBL/GenBank/DDBJ whole genome shotgun (WGS) entry which is preliminary data.</text>
</comment>
<dbReference type="Proteomes" id="UP000220797">
    <property type="component" value="Unassembled WGS sequence"/>
</dbReference>
<name>A0A1J1H0E7_PLAGA</name>
<dbReference type="VEuPathDB" id="PlasmoDB:PGAL8A_00036000"/>
<feature type="chain" id="PRO_5012068592" evidence="1">
    <location>
        <begin position="24"/>
        <end position="581"/>
    </location>
</feature>
<sequence length="581" mass="68289">MAKLSFFLSFILFFIVTKKTVLSQDEEPCSSKQLKNKCKSKVNSKNLHLERLSLSKNISSEKEKEIKAKRKRKESDLSSVQKDNTDNSLVISKENQKRDLQIFIDKFSSLFNEEHFHSVYEVINVMKLILYELQVIHNENYKSLIKGFNLINKYIETTLLNLDLYTVIEMHKIYNSLNEHLPLRIEAFNKKLLSFKLNFYSDNIELSSNMCFILDLFKNGINTDYTIIFNKIESILKYKNCVEELPIVKIGSIFGTSNYSCKKKYTENILLKVENIMTNIEKTINSENTSDYSTEINEAKSYLEKFINLLNEEIEEHKEKCINELLKENKIDDIKSTFVSMFLFIQKKKIQNARTLYNIQEGLGLIKIHMNVLGSILKGYNFVNIIKEKYILFLQKSSGNNSLSKVQKDPSEYEKNSNHLMSAYKGFTSLLNVTLLNKKIQSIKKLLNLIENFNVKIIKSPNLNDDDLLKKKKNYTSTTIQNYFGSLKSEFTSVNELFSRDFLFHKLKNDVQNKIDLMLNLRRFYEENEFIFRSTYDICDSHFRSSDDLETEKNKFRKENFILSLFILSQKITDILRIHYT</sequence>
<feature type="signal peptide" evidence="1">
    <location>
        <begin position="1"/>
        <end position="23"/>
    </location>
</feature>
<dbReference type="OMA" id="DILRIHY"/>
<dbReference type="RefSeq" id="XP_028530722.1">
    <property type="nucleotide sequence ID" value="XM_028674361.1"/>
</dbReference>
<evidence type="ECO:0000313" key="2">
    <source>
        <dbReference type="EMBL" id="CRG97923.1"/>
    </source>
</evidence>
<protein>
    <submittedName>
        <fullName evidence="2">Fam-f protein</fullName>
    </submittedName>
</protein>
<gene>
    <name evidence="2" type="ORF">PGAL8A_00036000</name>
</gene>
<proteinExistence type="predicted"/>
<dbReference type="AlphaFoldDB" id="A0A1J1H0E7"/>